<proteinExistence type="predicted"/>
<feature type="non-terminal residue" evidence="1">
    <location>
        <position position="1"/>
    </location>
</feature>
<dbReference type="AlphaFoldDB" id="A0A820T5Z9"/>
<gene>
    <name evidence="1" type="ORF">OKA104_LOCUS54824</name>
</gene>
<dbReference type="EMBL" id="CAJOAY010037347">
    <property type="protein sequence ID" value="CAF4463368.1"/>
    <property type="molecule type" value="Genomic_DNA"/>
</dbReference>
<dbReference type="Proteomes" id="UP000663881">
    <property type="component" value="Unassembled WGS sequence"/>
</dbReference>
<evidence type="ECO:0000313" key="1">
    <source>
        <dbReference type="EMBL" id="CAF4463368.1"/>
    </source>
</evidence>
<comment type="caution">
    <text evidence="1">The sequence shown here is derived from an EMBL/GenBank/DDBJ whole genome shotgun (WGS) entry which is preliminary data.</text>
</comment>
<protein>
    <submittedName>
        <fullName evidence="1">Uncharacterized protein</fullName>
    </submittedName>
</protein>
<evidence type="ECO:0000313" key="2">
    <source>
        <dbReference type="Proteomes" id="UP000663881"/>
    </source>
</evidence>
<organism evidence="1 2">
    <name type="scientific">Adineta steineri</name>
    <dbReference type="NCBI Taxonomy" id="433720"/>
    <lineage>
        <taxon>Eukaryota</taxon>
        <taxon>Metazoa</taxon>
        <taxon>Spiralia</taxon>
        <taxon>Gnathifera</taxon>
        <taxon>Rotifera</taxon>
        <taxon>Eurotatoria</taxon>
        <taxon>Bdelloidea</taxon>
        <taxon>Adinetida</taxon>
        <taxon>Adinetidae</taxon>
        <taxon>Adineta</taxon>
    </lineage>
</organism>
<reference evidence="1" key="1">
    <citation type="submission" date="2021-02" db="EMBL/GenBank/DDBJ databases">
        <authorList>
            <person name="Nowell W R."/>
        </authorList>
    </citation>
    <scope>NUCLEOTIDE SEQUENCE</scope>
</reference>
<accession>A0A820T5Z9</accession>
<sequence length="32" mass="3657">EFLAASMKNPKLMEQLGHKIVITKIDTNENNE</sequence>
<name>A0A820T5Z9_9BILA</name>